<evidence type="ECO:0000313" key="3">
    <source>
        <dbReference type="EMBL" id="KAI6781552.1"/>
    </source>
</evidence>
<comment type="caution">
    <text evidence="3">The sequence shown here is derived from an EMBL/GenBank/DDBJ whole genome shotgun (WGS) entry which is preliminary data.</text>
</comment>
<dbReference type="InterPro" id="IPR032567">
    <property type="entry name" value="RTL1-rel"/>
</dbReference>
<name>A0A9Q0BDN2_9HYPO</name>
<reference evidence="3" key="2">
    <citation type="submission" date="2022-07" db="EMBL/GenBank/DDBJ databases">
        <authorList>
            <person name="Goncalves M.F.M."/>
            <person name="Hilario S."/>
            <person name="Van De Peer Y."/>
            <person name="Esteves A.C."/>
            <person name="Alves A."/>
        </authorList>
    </citation>
    <scope>NUCLEOTIDE SEQUENCE</scope>
    <source>
        <strain evidence="3">MUM 19.33</strain>
    </source>
</reference>
<accession>A0A9Q0BDN2</accession>
<sequence length="373" mass="42791">MAGESSKTKGKHAEPIQPPPEEDIGMNSDESEDEADILRGQIQELRGQLQQVADMQTRDKEQYDEAYRNFDEGMALQREQNAQLRNEINNVSNNTIRQITGKDPGEIMKPRQPGPFDSTTKDLQGFLTQVRAYQQYFPSILRTEEDKVRHAAGCLSGAALAWFEPTLRDFVTHVYQHRKQDTKDIFAYYYNFKEALKATFGTIDKERLAENQLEALKQKGSASDYSALFVQIASRTTKSEGDKIAAYYKGLKDEVKDKLYKEDRPAALATYIAIAVKIDNRQFERRQQKRGQYFTNSSNRDRSNKNKIYPNIGRPRFHLSTAHGGTHAGPMDLDAIQRKLAAIEKKNLTCYSYGKKGHFAREYHSQKKERKQD</sequence>
<proteinExistence type="predicted"/>
<dbReference type="Pfam" id="PF03732">
    <property type="entry name" value="Retrotrans_gag"/>
    <property type="match status" value="1"/>
</dbReference>
<feature type="compositionally biased region" description="Acidic residues" evidence="1">
    <location>
        <begin position="20"/>
        <end position="35"/>
    </location>
</feature>
<organism evidence="3 4">
    <name type="scientific">Emericellopsis cladophorae</name>
    <dbReference type="NCBI Taxonomy" id="2686198"/>
    <lineage>
        <taxon>Eukaryota</taxon>
        <taxon>Fungi</taxon>
        <taxon>Dikarya</taxon>
        <taxon>Ascomycota</taxon>
        <taxon>Pezizomycotina</taxon>
        <taxon>Sordariomycetes</taxon>
        <taxon>Hypocreomycetidae</taxon>
        <taxon>Hypocreales</taxon>
        <taxon>Bionectriaceae</taxon>
        <taxon>Emericellopsis</taxon>
    </lineage>
</organism>
<dbReference type="EMBL" id="JAGIXG020000020">
    <property type="protein sequence ID" value="KAI6781552.1"/>
    <property type="molecule type" value="Genomic_DNA"/>
</dbReference>
<evidence type="ECO:0000313" key="4">
    <source>
        <dbReference type="Proteomes" id="UP001055219"/>
    </source>
</evidence>
<evidence type="ECO:0000259" key="2">
    <source>
        <dbReference type="Pfam" id="PF03732"/>
    </source>
</evidence>
<dbReference type="PANTHER" id="PTHR15503:SF22">
    <property type="entry name" value="TRANSPOSON TY3-I GAG POLYPROTEIN"/>
    <property type="match status" value="1"/>
</dbReference>
<dbReference type="InterPro" id="IPR005162">
    <property type="entry name" value="Retrotrans_gag_dom"/>
</dbReference>
<dbReference type="Proteomes" id="UP001055219">
    <property type="component" value="Unassembled WGS sequence"/>
</dbReference>
<protein>
    <submittedName>
        <fullName evidence="3">Zinc knuckle</fullName>
    </submittedName>
</protein>
<reference evidence="3" key="1">
    <citation type="journal article" date="2021" name="J Fungi (Basel)">
        <title>Genomic and Metabolomic Analyses of the Marine Fungus Emericellopsis cladophorae: Insights into Saltwater Adaptability Mechanisms and Its Biosynthetic Potential.</title>
        <authorList>
            <person name="Goncalves M.F.M."/>
            <person name="Hilario S."/>
            <person name="Van de Peer Y."/>
            <person name="Esteves A.C."/>
            <person name="Alves A."/>
        </authorList>
    </citation>
    <scope>NUCLEOTIDE SEQUENCE</scope>
    <source>
        <strain evidence="3">MUM 19.33</strain>
    </source>
</reference>
<dbReference type="OrthoDB" id="5151719at2759"/>
<dbReference type="PANTHER" id="PTHR15503">
    <property type="entry name" value="LDOC1 RELATED"/>
    <property type="match status" value="1"/>
</dbReference>
<keyword evidence="4" id="KW-1185">Reference proteome</keyword>
<evidence type="ECO:0000256" key="1">
    <source>
        <dbReference type="SAM" id="MobiDB-lite"/>
    </source>
</evidence>
<feature type="domain" description="Retrotransposon gag" evidence="2">
    <location>
        <begin position="151"/>
        <end position="253"/>
    </location>
</feature>
<feature type="region of interest" description="Disordered" evidence="1">
    <location>
        <begin position="287"/>
        <end position="325"/>
    </location>
</feature>
<feature type="region of interest" description="Disordered" evidence="1">
    <location>
        <begin position="1"/>
        <end position="41"/>
    </location>
</feature>
<dbReference type="AlphaFoldDB" id="A0A9Q0BDN2"/>
<gene>
    <name evidence="3" type="ORF">J7T54_005263</name>
</gene>
<dbReference type="GeneID" id="75831748"/>
<dbReference type="RefSeq" id="XP_051362408.1">
    <property type="nucleotide sequence ID" value="XM_051506204.1"/>
</dbReference>